<proteinExistence type="predicted"/>
<dbReference type="AlphaFoldDB" id="A0A3P5XJ46"/>
<gene>
    <name evidence="1" type="ORF">XINFAN_02174</name>
</gene>
<evidence type="ECO:0000313" key="2">
    <source>
        <dbReference type="Proteomes" id="UP000277498"/>
    </source>
</evidence>
<name>A0A3P5XJ46_9RHOB</name>
<keyword evidence="2" id="KW-1185">Reference proteome</keyword>
<dbReference type="OrthoDB" id="7776323at2"/>
<organism evidence="1 2">
    <name type="scientific">Pseudogemmobacter humi</name>
    <dbReference type="NCBI Taxonomy" id="2483812"/>
    <lineage>
        <taxon>Bacteria</taxon>
        <taxon>Pseudomonadati</taxon>
        <taxon>Pseudomonadota</taxon>
        <taxon>Alphaproteobacteria</taxon>
        <taxon>Rhodobacterales</taxon>
        <taxon>Paracoccaceae</taxon>
        <taxon>Pseudogemmobacter</taxon>
    </lineage>
</organism>
<accession>A0A3P5XJ46</accession>
<protein>
    <submittedName>
        <fullName evidence="1">Uncharacterized protein</fullName>
    </submittedName>
</protein>
<evidence type="ECO:0000313" key="1">
    <source>
        <dbReference type="EMBL" id="VDC28599.1"/>
    </source>
</evidence>
<dbReference type="EMBL" id="UXAW01000070">
    <property type="protein sequence ID" value="VDC28599.1"/>
    <property type="molecule type" value="Genomic_DNA"/>
</dbReference>
<dbReference type="Proteomes" id="UP000277498">
    <property type="component" value="Unassembled WGS sequence"/>
</dbReference>
<reference evidence="1 2" key="1">
    <citation type="submission" date="2018-11" db="EMBL/GenBank/DDBJ databases">
        <authorList>
            <person name="Criscuolo A."/>
        </authorList>
    </citation>
    <scope>NUCLEOTIDE SEQUENCE [LARGE SCALE GENOMIC DNA]</scope>
    <source>
        <strain evidence="1">ACIP111625</strain>
    </source>
</reference>
<dbReference type="RefSeq" id="WP_124086931.1">
    <property type="nucleotide sequence ID" value="NZ_UXAW01000070.1"/>
</dbReference>
<sequence length="80" mass="9086">MEHQIETGQTPEQWSAALQERGIRLSPRTLREKARKYGTYYAMGRTMLLLGEHIEAMLKAEAQRDAAERAKAAGEARRAE</sequence>